<evidence type="ECO:0000256" key="2">
    <source>
        <dbReference type="ARBA" id="ARBA00022803"/>
    </source>
</evidence>
<dbReference type="Pfam" id="PF14559">
    <property type="entry name" value="TPR_19"/>
    <property type="match status" value="1"/>
</dbReference>
<reference evidence="4 5" key="1">
    <citation type="submission" date="2019-07" db="EMBL/GenBank/DDBJ databases">
        <title>Genome sequencing of lignin-degrading bacterial isolates.</title>
        <authorList>
            <person name="Gladden J."/>
        </authorList>
    </citation>
    <scope>NUCLEOTIDE SEQUENCE [LARGE SCALE GENOMIC DNA]</scope>
    <source>
        <strain evidence="4 5">J19</strain>
    </source>
</reference>
<evidence type="ECO:0000256" key="3">
    <source>
        <dbReference type="PROSITE-ProRule" id="PRU00339"/>
    </source>
</evidence>
<dbReference type="SUPFAM" id="SSF48452">
    <property type="entry name" value="TPR-like"/>
    <property type="match status" value="2"/>
</dbReference>
<organism evidence="4 5">
    <name type="scientific">Pseudoxanthomonas taiwanensis J19</name>
    <dbReference type="NCBI Taxonomy" id="935569"/>
    <lineage>
        <taxon>Bacteria</taxon>
        <taxon>Pseudomonadati</taxon>
        <taxon>Pseudomonadota</taxon>
        <taxon>Gammaproteobacteria</taxon>
        <taxon>Lysobacterales</taxon>
        <taxon>Lysobacteraceae</taxon>
        <taxon>Pseudoxanthomonas</taxon>
    </lineage>
</organism>
<feature type="repeat" description="TPR" evidence="3">
    <location>
        <begin position="527"/>
        <end position="560"/>
    </location>
</feature>
<dbReference type="Pfam" id="PF07719">
    <property type="entry name" value="TPR_2"/>
    <property type="match status" value="1"/>
</dbReference>
<dbReference type="SMART" id="SM00028">
    <property type="entry name" value="TPR"/>
    <property type="match status" value="5"/>
</dbReference>
<evidence type="ECO:0000313" key="5">
    <source>
        <dbReference type="Proteomes" id="UP000321583"/>
    </source>
</evidence>
<name>A0A562D637_9GAMM</name>
<evidence type="ECO:0000313" key="4">
    <source>
        <dbReference type="EMBL" id="TWH05176.1"/>
    </source>
</evidence>
<dbReference type="Proteomes" id="UP000321583">
    <property type="component" value="Unassembled WGS sequence"/>
</dbReference>
<comment type="caution">
    <text evidence="4">The sequence shown here is derived from an EMBL/GenBank/DDBJ whole genome shotgun (WGS) entry which is preliminary data.</text>
</comment>
<protein>
    <submittedName>
        <fullName evidence="4">Tetratricopeptide repeat protein</fullName>
    </submittedName>
</protein>
<dbReference type="InterPro" id="IPR051012">
    <property type="entry name" value="CellSynth/LPSAsmb/PSIAsmb"/>
</dbReference>
<keyword evidence="2 3" id="KW-0802">TPR repeat</keyword>
<dbReference type="InterPro" id="IPR013105">
    <property type="entry name" value="TPR_2"/>
</dbReference>
<proteinExistence type="predicted"/>
<dbReference type="InterPro" id="IPR019734">
    <property type="entry name" value="TPR_rpt"/>
</dbReference>
<dbReference type="PROSITE" id="PS50005">
    <property type="entry name" value="TPR"/>
    <property type="match status" value="2"/>
</dbReference>
<dbReference type="EMBL" id="VLJS01000092">
    <property type="protein sequence ID" value="TWH05176.1"/>
    <property type="molecule type" value="Genomic_DNA"/>
</dbReference>
<gene>
    <name evidence="4" type="ORF">L613_006000000080</name>
</gene>
<dbReference type="PANTHER" id="PTHR45586">
    <property type="entry name" value="TPR REPEAT-CONTAINING PROTEIN PA4667"/>
    <property type="match status" value="1"/>
</dbReference>
<keyword evidence="5" id="KW-1185">Reference proteome</keyword>
<dbReference type="OrthoDB" id="9766710at2"/>
<sequence>MPELKLSTRAPLPFPGRARGPRAGRMRRLALLLALVLAPLAHAGEGMPADALGPLLAGEFALQSGQLEEAARWYLEAARGASDDVPLAERATRIAILANDDAVAGRALALWRERAPESPAMRAASATLALRGGHLRRAGSELEALLASGDLRAWRYAAMALNGGREPRDTARVLERLVRRGAIPADIAAWQEFGRMALRLDDPKLARRIMDEVVRRFPGEPRVALLRATQLQQAGQGEQARRILAQVEPQAEGDPEIRAMLAMAYEAARDLPAAARVMAQGPQDTSTYGVRASLLARAGDTAELAALYQELAADAARPDPSRRLLLGRIAEFLERPAEALDWYRGVPGGPQRTEARMRIAVVLHTLDRQDEAYAEARALQDDAALADEVRRDAYLLEAEMRQRQGDPQGELEVLGRGLAAWPDDPALLYARGLAWERQDRIDRAEADLRRVLVVDPENVAALNALGYTLADRTDRFREALELIDRARTAEPDNGAIVDSYGWVLYRLGRTQEALVELRRAWGLMKDPEVAAHLGEVLWTLGRRAEARRYFEEARALDPDNRALRRALRQFGISLEPAAAPADPAGHAEVP</sequence>
<evidence type="ECO:0000256" key="1">
    <source>
        <dbReference type="ARBA" id="ARBA00022737"/>
    </source>
</evidence>
<keyword evidence="1" id="KW-0677">Repeat</keyword>
<dbReference type="AlphaFoldDB" id="A0A562D637"/>
<dbReference type="Gene3D" id="1.25.40.10">
    <property type="entry name" value="Tetratricopeptide repeat domain"/>
    <property type="match status" value="2"/>
</dbReference>
<accession>A0A562D637</accession>
<dbReference type="InterPro" id="IPR011990">
    <property type="entry name" value="TPR-like_helical_dom_sf"/>
</dbReference>
<dbReference type="PANTHER" id="PTHR45586:SF1">
    <property type="entry name" value="LIPOPOLYSACCHARIDE ASSEMBLY PROTEIN B"/>
    <property type="match status" value="1"/>
</dbReference>
<feature type="repeat" description="TPR" evidence="3">
    <location>
        <begin position="425"/>
        <end position="458"/>
    </location>
</feature>
<dbReference type="Pfam" id="PF13432">
    <property type="entry name" value="TPR_16"/>
    <property type="match status" value="2"/>
</dbReference>